<dbReference type="PANTHER" id="PTHR42747">
    <property type="entry name" value="NITRONATE MONOOXYGENASE-RELATED"/>
    <property type="match status" value="1"/>
</dbReference>
<comment type="function">
    <text evidence="2">Nitronate monooxygenase that uses molecular oxygen to catalyze the oxidative denitrification of alkyl nitronates. Acts on propionate 3-nitronate (P3N), the presumed physiological substrate. Probably functions in the detoxification of P3N, a metabolic poison produced by plants and fungi as a defense mechanism.</text>
</comment>
<evidence type="ECO:0000313" key="13">
    <source>
        <dbReference type="Proteomes" id="UP000619101"/>
    </source>
</evidence>
<comment type="catalytic activity">
    <reaction evidence="11">
        <text>3 propionate 3-nitronate + 3 O2 + H2O = 3 3-oxopropanoate + 2 nitrate + nitrite + H2O2 + 3 H(+)</text>
        <dbReference type="Rhea" id="RHEA:57332"/>
        <dbReference type="ChEBI" id="CHEBI:15377"/>
        <dbReference type="ChEBI" id="CHEBI:15378"/>
        <dbReference type="ChEBI" id="CHEBI:15379"/>
        <dbReference type="ChEBI" id="CHEBI:16240"/>
        <dbReference type="ChEBI" id="CHEBI:16301"/>
        <dbReference type="ChEBI" id="CHEBI:17632"/>
        <dbReference type="ChEBI" id="CHEBI:33190"/>
        <dbReference type="ChEBI" id="CHEBI:136067"/>
    </reaction>
</comment>
<comment type="similarity">
    <text evidence="3">Belongs to the nitronate monooxygenase family. NMO class I subfamily.</text>
</comment>
<evidence type="ECO:0000256" key="10">
    <source>
        <dbReference type="ARBA" id="ARBA00031155"/>
    </source>
</evidence>
<evidence type="ECO:0000256" key="6">
    <source>
        <dbReference type="ARBA" id="ARBA00022630"/>
    </source>
</evidence>
<evidence type="ECO:0000256" key="5">
    <source>
        <dbReference type="ARBA" id="ARBA00022575"/>
    </source>
</evidence>
<evidence type="ECO:0000256" key="9">
    <source>
        <dbReference type="ARBA" id="ARBA00023033"/>
    </source>
</evidence>
<dbReference type="CDD" id="cd04730">
    <property type="entry name" value="NPD_like"/>
    <property type="match status" value="1"/>
</dbReference>
<proteinExistence type="inferred from homology"/>
<keyword evidence="13" id="KW-1185">Reference proteome</keyword>
<evidence type="ECO:0000256" key="7">
    <source>
        <dbReference type="ARBA" id="ARBA00022643"/>
    </source>
</evidence>
<evidence type="ECO:0000256" key="11">
    <source>
        <dbReference type="ARBA" id="ARBA00049401"/>
    </source>
</evidence>
<dbReference type="PANTHER" id="PTHR42747:SF3">
    <property type="entry name" value="NITRONATE MONOOXYGENASE-RELATED"/>
    <property type="match status" value="1"/>
</dbReference>
<sequence>MMKSRFSIEKPIIQAPMAGITTPEFVAACCEAGILGSIGAGYLNGDETKGFIQKVKSLTNKPFSVNLFIQEEPGIDVSVLQDAREALQPIYDELGIPKIQRVISTEVFEGQVQAIIDEGVNIVSFTFGIPDEDTIKKLKSHDVYLIGTATTIEEAVEVEKAGLDAVVLQGREAGGHRGTFTEPIELIATADLVKTVQGKVSIPIIAAGGIMTKEHVTSMFDLGASFVQVGTVLLTAHECGAAKTHKNAILNSSQESTTLTKAFTGKYARGLKNKFTEQLKDATVAPYPIQHYLTLHIRKESANQNNPEYMSLWMGENSYLAKEGTIKEIIGHLYL</sequence>
<protein>
    <recommendedName>
        <fullName evidence="4">Probable nitronate monooxygenase</fullName>
    </recommendedName>
    <alternativeName>
        <fullName evidence="10">Propionate 3-nitronate monooxygenase</fullName>
    </alternativeName>
</protein>
<name>A0ABR8XYH7_9BACL</name>
<accession>A0ABR8XYH7</accession>
<dbReference type="SUPFAM" id="SSF51412">
    <property type="entry name" value="Inosine monophosphate dehydrogenase (IMPDH)"/>
    <property type="match status" value="1"/>
</dbReference>
<dbReference type="Gene3D" id="3.20.20.70">
    <property type="entry name" value="Aldolase class I"/>
    <property type="match status" value="1"/>
</dbReference>
<keyword evidence="8" id="KW-0560">Oxidoreductase</keyword>
<evidence type="ECO:0000256" key="8">
    <source>
        <dbReference type="ARBA" id="ARBA00023002"/>
    </source>
</evidence>
<evidence type="ECO:0000256" key="4">
    <source>
        <dbReference type="ARBA" id="ARBA00013457"/>
    </source>
</evidence>
<reference evidence="12 13" key="1">
    <citation type="submission" date="2020-08" db="EMBL/GenBank/DDBJ databases">
        <title>A Genomic Blueprint of the Chicken Gut Microbiome.</title>
        <authorList>
            <person name="Gilroy R."/>
            <person name="Ravi A."/>
            <person name="Getino M."/>
            <person name="Pursley I."/>
            <person name="Horton D.L."/>
            <person name="Alikhan N.-F."/>
            <person name="Baker D."/>
            <person name="Gharbi K."/>
            <person name="Hall N."/>
            <person name="Watson M."/>
            <person name="Adriaenssens E.M."/>
            <person name="Foster-Nyarko E."/>
            <person name="Jarju S."/>
            <person name="Secka A."/>
            <person name="Antonio M."/>
            <person name="Oren A."/>
            <person name="Chaudhuri R."/>
            <person name="La Ragione R.M."/>
            <person name="Hildebrand F."/>
            <person name="Pallen M.J."/>
        </authorList>
    </citation>
    <scope>NUCLEOTIDE SEQUENCE [LARGE SCALE GENOMIC DNA]</scope>
    <source>
        <strain evidence="12 13">A46</strain>
    </source>
</reference>
<evidence type="ECO:0000256" key="2">
    <source>
        <dbReference type="ARBA" id="ARBA00003535"/>
    </source>
</evidence>
<dbReference type="Proteomes" id="UP000619101">
    <property type="component" value="Unassembled WGS sequence"/>
</dbReference>
<keyword evidence="9 12" id="KW-0503">Monooxygenase</keyword>
<dbReference type="Pfam" id="PF03060">
    <property type="entry name" value="NMO"/>
    <property type="match status" value="1"/>
</dbReference>
<keyword evidence="6" id="KW-0285">Flavoprotein</keyword>
<comment type="caution">
    <text evidence="12">The sequence shown here is derived from an EMBL/GenBank/DDBJ whole genome shotgun (WGS) entry which is preliminary data.</text>
</comment>
<evidence type="ECO:0000313" key="12">
    <source>
        <dbReference type="EMBL" id="MBD8037011.1"/>
    </source>
</evidence>
<dbReference type="InterPro" id="IPR013785">
    <property type="entry name" value="Aldolase_TIM"/>
</dbReference>
<evidence type="ECO:0000256" key="3">
    <source>
        <dbReference type="ARBA" id="ARBA00009881"/>
    </source>
</evidence>
<dbReference type="InterPro" id="IPR004136">
    <property type="entry name" value="NMO"/>
</dbReference>
<dbReference type="GO" id="GO:0004497">
    <property type="term" value="F:monooxygenase activity"/>
    <property type="evidence" value="ECO:0007669"/>
    <property type="project" value="UniProtKB-KW"/>
</dbReference>
<dbReference type="EMBL" id="JACSPZ010000004">
    <property type="protein sequence ID" value="MBD8037011.1"/>
    <property type="molecule type" value="Genomic_DNA"/>
</dbReference>
<comment type="cofactor">
    <cofactor evidence="1">
        <name>FMN</name>
        <dbReference type="ChEBI" id="CHEBI:58210"/>
    </cofactor>
</comment>
<gene>
    <name evidence="12" type="ORF">H9635_09665</name>
</gene>
<keyword evidence="5" id="KW-0216">Detoxification</keyword>
<evidence type="ECO:0000256" key="1">
    <source>
        <dbReference type="ARBA" id="ARBA00001917"/>
    </source>
</evidence>
<keyword evidence="7" id="KW-0288">FMN</keyword>
<organism evidence="12 13">
    <name type="scientific">Solibacillus faecavium</name>
    <dbReference type="NCBI Taxonomy" id="2762221"/>
    <lineage>
        <taxon>Bacteria</taxon>
        <taxon>Bacillati</taxon>
        <taxon>Bacillota</taxon>
        <taxon>Bacilli</taxon>
        <taxon>Bacillales</taxon>
        <taxon>Caryophanaceae</taxon>
        <taxon>Solibacillus</taxon>
    </lineage>
</organism>